<dbReference type="EMBL" id="JAOPGA020001052">
    <property type="protein sequence ID" value="KAL0484506.1"/>
    <property type="molecule type" value="Genomic_DNA"/>
</dbReference>
<evidence type="ECO:0000256" key="6">
    <source>
        <dbReference type="SAM" id="Phobius"/>
    </source>
</evidence>
<accession>A0AAW2Z738</accession>
<evidence type="ECO:0000256" key="2">
    <source>
        <dbReference type="ARBA" id="ARBA00009583"/>
    </source>
</evidence>
<proteinExistence type="inferred from homology"/>
<name>A0AAW2Z738_9EUKA</name>
<evidence type="ECO:0000313" key="7">
    <source>
        <dbReference type="EMBL" id="KAL0484506.1"/>
    </source>
</evidence>
<dbReference type="Proteomes" id="UP001431209">
    <property type="component" value="Unassembled WGS sequence"/>
</dbReference>
<gene>
    <name evidence="7" type="ORF">AKO1_005090</name>
</gene>
<comment type="subcellular location">
    <subcellularLocation>
        <location evidence="1">Membrane</location>
        <topology evidence="1">Multi-pass membrane protein</topology>
    </subcellularLocation>
</comment>
<evidence type="ECO:0000256" key="1">
    <source>
        <dbReference type="ARBA" id="ARBA00004141"/>
    </source>
</evidence>
<evidence type="ECO:0000256" key="5">
    <source>
        <dbReference type="ARBA" id="ARBA00023136"/>
    </source>
</evidence>
<sequence>MYFNADSSAPLMENAPIIDYQVDNHNPVLYNSAPVPYNPIPYNPSPYIGQQYNPASAPYIGEQYNQPPNAPVVYIDPQSDLQQKKENKDEVQIQIQPSMFHTEERYWGCFKLSPHARALFFNTLVLLSLALIIAAGTLFGILGTDWSKYFLIGAGVAVPITYIVYIIEIMCSSTVSYLRNLLLVEDIVTHINRIRDTAPSIGFHCECYHYETRTRLVSYTHTDSNGRTHLRHRTETYQVKVVSHAESERFHYKKHNDKSGIVTNDLLKYNATRIDFTKQWSPGDAKTLRAYQDQLNNFRRRNERRDTHFNMGETFDIPGYSEKMLAIVDLNKKSYFLTVGWCLFFSLVLLQSWTYRVWMDRVSVKAKYHFNKNVYV</sequence>
<dbReference type="InterPro" id="IPR026767">
    <property type="entry name" value="Tmem151"/>
</dbReference>
<dbReference type="PANTHER" id="PTHR31893:SF5">
    <property type="entry name" value="TRANSMEMBRANE PROTEIN 151 HOMOLOG"/>
    <property type="match status" value="1"/>
</dbReference>
<comment type="caution">
    <text evidence="7">The sequence shown here is derived from an EMBL/GenBank/DDBJ whole genome shotgun (WGS) entry which is preliminary data.</text>
</comment>
<feature type="transmembrane region" description="Helical" evidence="6">
    <location>
        <begin position="334"/>
        <end position="353"/>
    </location>
</feature>
<feature type="transmembrane region" description="Helical" evidence="6">
    <location>
        <begin position="149"/>
        <end position="171"/>
    </location>
</feature>
<organism evidence="7 8">
    <name type="scientific">Acrasis kona</name>
    <dbReference type="NCBI Taxonomy" id="1008807"/>
    <lineage>
        <taxon>Eukaryota</taxon>
        <taxon>Discoba</taxon>
        <taxon>Heterolobosea</taxon>
        <taxon>Tetramitia</taxon>
        <taxon>Eutetramitia</taxon>
        <taxon>Acrasidae</taxon>
        <taxon>Acrasis</taxon>
    </lineage>
</organism>
<keyword evidence="8" id="KW-1185">Reference proteome</keyword>
<dbReference type="GO" id="GO:0016020">
    <property type="term" value="C:membrane"/>
    <property type="evidence" value="ECO:0007669"/>
    <property type="project" value="UniProtKB-SubCell"/>
</dbReference>
<dbReference type="PANTHER" id="PTHR31893">
    <property type="entry name" value="TRANSMEMBRANE PROTEIN 151 HOMOLOG"/>
    <property type="match status" value="1"/>
</dbReference>
<dbReference type="AlphaFoldDB" id="A0AAW2Z738"/>
<evidence type="ECO:0000256" key="4">
    <source>
        <dbReference type="ARBA" id="ARBA00022989"/>
    </source>
</evidence>
<keyword evidence="5 6" id="KW-0472">Membrane</keyword>
<feature type="transmembrane region" description="Helical" evidence="6">
    <location>
        <begin position="119"/>
        <end position="143"/>
    </location>
</feature>
<keyword evidence="4 6" id="KW-1133">Transmembrane helix</keyword>
<dbReference type="Pfam" id="PF14857">
    <property type="entry name" value="TMEM151"/>
    <property type="match status" value="1"/>
</dbReference>
<comment type="similarity">
    <text evidence="2">Belongs to the TMEM151 family.</text>
</comment>
<reference evidence="7 8" key="1">
    <citation type="submission" date="2024-03" db="EMBL/GenBank/DDBJ databases">
        <title>The Acrasis kona genome and developmental transcriptomes reveal deep origins of eukaryotic multicellular pathways.</title>
        <authorList>
            <person name="Sheikh S."/>
            <person name="Fu C.-J."/>
            <person name="Brown M.W."/>
            <person name="Baldauf S.L."/>
        </authorList>
    </citation>
    <scope>NUCLEOTIDE SEQUENCE [LARGE SCALE GENOMIC DNA]</scope>
    <source>
        <strain evidence="7 8">ATCC MYA-3509</strain>
    </source>
</reference>
<protein>
    <submittedName>
        <fullName evidence="7">3 TM domain-containing transmembrane protein</fullName>
    </submittedName>
</protein>
<evidence type="ECO:0000313" key="8">
    <source>
        <dbReference type="Proteomes" id="UP001431209"/>
    </source>
</evidence>
<evidence type="ECO:0000256" key="3">
    <source>
        <dbReference type="ARBA" id="ARBA00022692"/>
    </source>
</evidence>
<keyword evidence="3 6" id="KW-0812">Transmembrane</keyword>